<evidence type="ECO:0000256" key="2">
    <source>
        <dbReference type="SAM" id="MobiDB-lite"/>
    </source>
</evidence>
<dbReference type="InterPro" id="IPR043674">
    <property type="entry name" value="GlcN_kinase"/>
</dbReference>
<keyword evidence="1" id="KW-0808">Transferase</keyword>
<evidence type="ECO:0000256" key="1">
    <source>
        <dbReference type="HAMAP-Rule" id="MF_02218"/>
    </source>
</evidence>
<feature type="binding site" evidence="1">
    <location>
        <position position="135"/>
    </location>
    <ligand>
        <name>ATP</name>
        <dbReference type="ChEBI" id="CHEBI:30616"/>
    </ligand>
</feature>
<feature type="region of interest" description="Disordered" evidence="2">
    <location>
        <begin position="247"/>
        <end position="279"/>
    </location>
</feature>
<keyword evidence="1" id="KW-0119">Carbohydrate metabolism</keyword>
<feature type="binding site" evidence="1">
    <location>
        <position position="262"/>
    </location>
    <ligand>
        <name>Mg(2+)</name>
        <dbReference type="ChEBI" id="CHEBI:18420"/>
        <label>2</label>
    </ligand>
</feature>
<dbReference type="Proteomes" id="UP001589667">
    <property type="component" value="Unassembled WGS sequence"/>
</dbReference>
<protein>
    <recommendedName>
        <fullName evidence="1">Glucosamine kinase</fullName>
        <shortName evidence="1">GlcN kinase</shortName>
        <shortName evidence="1">GlcNK</shortName>
        <ecNumber evidence="1">2.7.1.8</ecNumber>
    </recommendedName>
</protein>
<reference evidence="3 4" key="1">
    <citation type="submission" date="2024-09" db="EMBL/GenBank/DDBJ databases">
        <authorList>
            <person name="Sun Q."/>
            <person name="Mori K."/>
        </authorList>
    </citation>
    <scope>NUCLEOTIDE SEQUENCE [LARGE SCALE GENOMIC DNA]</scope>
    <source>
        <strain evidence="3 4">JCM 14321</strain>
    </source>
</reference>
<feature type="compositionally biased region" description="Basic and acidic residues" evidence="2">
    <location>
        <begin position="266"/>
        <end position="279"/>
    </location>
</feature>
<dbReference type="EMBL" id="JBHMBL010000001">
    <property type="protein sequence ID" value="MFB9642178.1"/>
    <property type="molecule type" value="Genomic_DNA"/>
</dbReference>
<dbReference type="RefSeq" id="WP_157424914.1">
    <property type="nucleotide sequence ID" value="NZ_BAAANI010000007.1"/>
</dbReference>
<comment type="caution">
    <text evidence="3">The sequence shown here is derived from an EMBL/GenBank/DDBJ whole genome shotgun (WGS) entry which is preliminary data.</text>
</comment>
<feature type="compositionally biased region" description="Pro residues" evidence="2">
    <location>
        <begin position="384"/>
        <end position="394"/>
    </location>
</feature>
<comment type="cofactor">
    <cofactor evidence="1">
        <name>Mg(2+)</name>
        <dbReference type="ChEBI" id="CHEBI:18420"/>
    </cofactor>
    <text evidence="1">Binds 2 Mg(2+) ions per subunit.</text>
</comment>
<organism evidence="3 4">
    <name type="scientific">Agromyces lapidis</name>
    <dbReference type="NCBI Taxonomy" id="279574"/>
    <lineage>
        <taxon>Bacteria</taxon>
        <taxon>Bacillati</taxon>
        <taxon>Actinomycetota</taxon>
        <taxon>Actinomycetes</taxon>
        <taxon>Micrococcales</taxon>
        <taxon>Microbacteriaceae</taxon>
        <taxon>Agromyces</taxon>
    </lineage>
</organism>
<feature type="compositionally biased region" description="Basic and acidic residues" evidence="2">
    <location>
        <begin position="248"/>
        <end position="259"/>
    </location>
</feature>
<accession>A0ABV5SPA6</accession>
<feature type="binding site" evidence="1">
    <location>
        <position position="262"/>
    </location>
    <ligand>
        <name>Mg(2+)</name>
        <dbReference type="ChEBI" id="CHEBI:18420"/>
        <label>1</label>
    </ligand>
</feature>
<comment type="similarity">
    <text evidence="1">Belongs to the actinobacterial glucosamine kinase family.</text>
</comment>
<comment type="subunit">
    <text evidence="1">Monomer.</text>
</comment>
<proteinExistence type="inferred from homology"/>
<keyword evidence="1" id="KW-0418">Kinase</keyword>
<comment type="function">
    <text evidence="1">Catalyzes the ATP-dependent phosphorylation of D-glucosamine (GlcN) to D-glucosamine 6-phosphate. May be involved in the phosphorylation of acquired extracellular GlcN derived from the hydrolysis of chitosan, i.e., in the incorporation of exogenous GlcN into the bacterial GlcNAc metabolism.</text>
</comment>
<feature type="binding site" evidence="1">
    <location>
        <position position="243"/>
    </location>
    <ligand>
        <name>Mg(2+)</name>
        <dbReference type="ChEBI" id="CHEBI:18420"/>
        <label>1</label>
    </ligand>
</feature>
<keyword evidence="4" id="KW-1185">Reference proteome</keyword>
<keyword evidence="1" id="KW-0460">Magnesium</keyword>
<keyword evidence="1" id="KW-0547">Nucleotide-binding</keyword>
<feature type="region of interest" description="Disordered" evidence="2">
    <location>
        <begin position="370"/>
        <end position="394"/>
    </location>
</feature>
<evidence type="ECO:0000313" key="4">
    <source>
        <dbReference type="Proteomes" id="UP001589667"/>
    </source>
</evidence>
<keyword evidence="1" id="KW-0067">ATP-binding</keyword>
<dbReference type="Gene3D" id="3.90.1200.10">
    <property type="match status" value="1"/>
</dbReference>
<feature type="binding site" evidence="1">
    <location>
        <position position="264"/>
    </location>
    <ligand>
        <name>Mg(2+)</name>
        <dbReference type="ChEBI" id="CHEBI:18420"/>
        <label>2</label>
    </ligand>
</feature>
<name>A0ABV5SPA6_9MICO</name>
<dbReference type="InterPro" id="IPR011009">
    <property type="entry name" value="Kinase-like_dom_sf"/>
</dbReference>
<comment type="catalytic activity">
    <reaction evidence="1">
        <text>D-glucosamine + ATP = D-glucosamine 6-phosphate + ADP + H(+)</text>
        <dbReference type="Rhea" id="RHEA:10948"/>
        <dbReference type="ChEBI" id="CHEBI:15378"/>
        <dbReference type="ChEBI" id="CHEBI:30616"/>
        <dbReference type="ChEBI" id="CHEBI:58723"/>
        <dbReference type="ChEBI" id="CHEBI:58725"/>
        <dbReference type="ChEBI" id="CHEBI:456216"/>
        <dbReference type="EC" id="2.7.1.8"/>
    </reaction>
</comment>
<evidence type="ECO:0000313" key="3">
    <source>
        <dbReference type="EMBL" id="MFB9642178.1"/>
    </source>
</evidence>
<dbReference type="HAMAP" id="MF_02218">
    <property type="entry name" value="GlcN_kinase"/>
    <property type="match status" value="1"/>
</dbReference>
<feature type="binding site" evidence="1">
    <location>
        <position position="78"/>
    </location>
    <ligand>
        <name>ATP</name>
        <dbReference type="ChEBI" id="CHEBI:30616"/>
    </ligand>
</feature>
<keyword evidence="1" id="KW-0479">Metal-binding</keyword>
<sequence>MNSMLSGELLPIGGRTLAVDADGLVRLDGRRVAAGDGVARALAATVDATVSPETAAERAITVDQTNVSVIVDERIIVKLVANWGAAERSARLLERLDLAGVGGVERLRGTVRWRHPVHGTGVLAVVTDYLPGAEDGWTWAVDDAVAVTIGQRDDPEWPTTLGRRVAEIHEALAAEASPAPDGAPDARVRRAAATLAGAVDETGGAAGDRLRNRLPSLEAAVASLAASAPGLVFPIHGDLHLGQVLRSPGEHGETDDRYTVIDFDGDPQHDETERGRPDSAARDLAHLLVSVDLVAAVAQKRLGRADPASFAWADRARAALLAGYLDALRRPELFDATLLAGFEAEQLAAELRYAARFLPRWQYAPDAALTHRHPSTNDRQELPWTPPPSDPTSN</sequence>
<dbReference type="EC" id="2.7.1.8" evidence="1"/>
<gene>
    <name evidence="3" type="ORF">ACFFQV_07740</name>
</gene>
<feature type="binding site" evidence="1">
    <location>
        <position position="350"/>
    </location>
    <ligand>
        <name>D-glucosamine</name>
        <dbReference type="ChEBI" id="CHEBI:58723"/>
    </ligand>
</feature>
<comment type="caution">
    <text evidence="1">Lacks conserved residue(s) required for the propagation of feature annotation.</text>
</comment>
<dbReference type="SUPFAM" id="SSF56112">
    <property type="entry name" value="Protein kinase-like (PK-like)"/>
    <property type="match status" value="1"/>
</dbReference>
<feature type="binding site" evidence="1">
    <location>
        <position position="238"/>
    </location>
    <ligand>
        <name>D-glucosamine</name>
        <dbReference type="ChEBI" id="CHEBI:58723"/>
    </ligand>
</feature>